<protein>
    <submittedName>
        <fullName evidence="1">Uncharacterized protein</fullName>
    </submittedName>
</protein>
<reference evidence="1 2" key="1">
    <citation type="submission" date="2018-04" db="EMBL/GenBank/DDBJ databases">
        <title>Characteristic and Complete Genome Sequencing of A Novel Member of Infective Endocarditis Causative Bacteria: Bergeyella cardium QL-PH.</title>
        <authorList>
            <person name="Pan H."/>
            <person name="Sun E."/>
            <person name="Zhang Y."/>
        </authorList>
    </citation>
    <scope>NUCLEOTIDE SEQUENCE [LARGE SCALE GENOMIC DNA]</scope>
    <source>
        <strain evidence="1 2">HPQL</strain>
    </source>
</reference>
<dbReference type="EMBL" id="CP029149">
    <property type="protein sequence ID" value="QHN64566.1"/>
    <property type="molecule type" value="Genomic_DNA"/>
</dbReference>
<dbReference type="RefSeq" id="WP_160223691.1">
    <property type="nucleotide sequence ID" value="NZ_CP029149.1"/>
</dbReference>
<dbReference type="OrthoDB" id="995555at2"/>
<keyword evidence="2" id="KW-1185">Reference proteome</keyword>
<evidence type="ECO:0000313" key="1">
    <source>
        <dbReference type="EMBL" id="QHN64566.1"/>
    </source>
</evidence>
<organism evidence="1 2">
    <name type="scientific">Bergeyella cardium</name>
    <dbReference type="NCBI Taxonomy" id="1585976"/>
    <lineage>
        <taxon>Bacteria</taxon>
        <taxon>Pseudomonadati</taxon>
        <taxon>Bacteroidota</taxon>
        <taxon>Flavobacteriia</taxon>
        <taxon>Flavobacteriales</taxon>
        <taxon>Weeksellaceae</taxon>
        <taxon>Bergeyella</taxon>
    </lineage>
</organism>
<gene>
    <name evidence="1" type="ORF">DBX24_01000</name>
</gene>
<accession>A0A6P1QQX0</accession>
<sequence>MEKVFFILMLFIASSIGYAQENDILERLFALKNNGKIWLNVDNYTITSEDFDYPFDEKGLKKAFKKNKIKESCTKTKNATLLTDNFCISETKKIADELYQSNHYYFIKNREGKIKLVWFAKAGSTDQNIEETLVNMLFEDKIPQEKFLPINPTRLNILDKEIMLGTKCYWTMINTIQCPYNGEMNWALHKTLQGAKESVENQLKLSKSRSEGKIQSEETVMITFLGVPVQAKKVIFSLKGINALLVGNKAQLIVYYVAENINGKNISCVMSFWNDDVLNPKTKLPALIEQLIEIQ</sequence>
<dbReference type="AlphaFoldDB" id="A0A6P1QQX0"/>
<evidence type="ECO:0000313" key="2">
    <source>
        <dbReference type="Proteomes" id="UP000464318"/>
    </source>
</evidence>
<dbReference type="Proteomes" id="UP000464318">
    <property type="component" value="Chromosome"/>
</dbReference>
<dbReference type="KEGG" id="bcad:DBX24_01000"/>
<proteinExistence type="predicted"/>
<name>A0A6P1QQX0_9FLAO</name>